<comment type="caution">
    <text evidence="1">The sequence shown here is derived from an EMBL/GenBank/DDBJ whole genome shotgun (WGS) entry which is preliminary data.</text>
</comment>
<evidence type="ECO:0000313" key="1">
    <source>
        <dbReference type="EMBL" id="CAE6791857.1"/>
    </source>
</evidence>
<name>A0ABM8S6S1_9BACT</name>
<gene>
    <name evidence="1" type="ORF">NSPZN2_60047</name>
</gene>
<organism evidence="1 2">
    <name type="scientific">Nitrospira defluvii</name>
    <dbReference type="NCBI Taxonomy" id="330214"/>
    <lineage>
        <taxon>Bacteria</taxon>
        <taxon>Pseudomonadati</taxon>
        <taxon>Nitrospirota</taxon>
        <taxon>Nitrospiria</taxon>
        <taxon>Nitrospirales</taxon>
        <taxon>Nitrospiraceae</taxon>
        <taxon>Nitrospira</taxon>
    </lineage>
</organism>
<reference evidence="1 2" key="1">
    <citation type="submission" date="2021-02" db="EMBL/GenBank/DDBJ databases">
        <authorList>
            <person name="Han P."/>
        </authorList>
    </citation>
    <scope>NUCLEOTIDE SEQUENCE [LARGE SCALE GENOMIC DNA]</scope>
    <source>
        <strain evidence="1">Candidatus Nitrospira sp. ZN2</strain>
    </source>
</reference>
<dbReference type="EMBL" id="CAJNBJ010000019">
    <property type="protein sequence ID" value="CAE6791857.1"/>
    <property type="molecule type" value="Genomic_DNA"/>
</dbReference>
<proteinExistence type="predicted"/>
<accession>A0ABM8S6S1</accession>
<dbReference type="Proteomes" id="UP000675880">
    <property type="component" value="Unassembled WGS sequence"/>
</dbReference>
<sequence>MNPEADKLYQLLPAIYRMRDAEQGNALRALCEVLAEDIAVLRENLDQLYDDQFIETCADWVAPYIGDLIGYRTLHGVTDRTRSARAEVANTIAYRRRKGTATVLEQLARDVTGWNARVVEFFQWLETSQYMNHVRPTNLVTVDLRNWEALERRDTAFNGIAHSVDMRRIETQQGRYNIPNIGLFLWRLDAFAVRRSPVCRVDDERFLFSPLGNNQQLFTRPQAETDIAHLAEPLHVPEPISRRVLDRYLAQYYGPQLSLFLEADNLDTSVNQVQVCNLSDDGPSWAHLPVSKVSIDPVLGRIAVPPGTPPVNLRVTYHYGFSMPTGGGSYERGKTFALGGGFASVTQGVILQAELTAAQAGGIVQIDDSGRYAEALSLNLPAAAKVEVRAANEHRPTLVLNGDWTITLAPGAELTLNGLLITGGRVRVTAAGPVGTRILRLRHCTLVPGLGLTSEGEPLSPSAPSLVIEREGTTVEIDHCVLGGLRAVDNTEVSITNSLVDATSPTGVAYAALDGLGAGGVLSIVNSTVMGKVHTKRLDLASNTIFAAALTNGDSWSHPVWSDQNQQGCCRFSFVPLNSIVPRRYRCQPDLAVEAALLEADQPKGSLTGPETQAITLATQARVRPAFSARRYGLAAYGQLAGHCPEEIRRGAEDEAEMGVFHDVFAPQREDNLKIRLQEYLRFGLEAGLFHAT</sequence>
<dbReference type="RefSeq" id="WP_213043906.1">
    <property type="nucleotide sequence ID" value="NZ_CAJNBJ010000019.1"/>
</dbReference>
<evidence type="ECO:0000313" key="2">
    <source>
        <dbReference type="Proteomes" id="UP000675880"/>
    </source>
</evidence>
<protein>
    <submittedName>
        <fullName evidence="1">Uncharacterized protein</fullName>
    </submittedName>
</protein>
<keyword evidence="2" id="KW-1185">Reference proteome</keyword>